<evidence type="ECO:0000313" key="1">
    <source>
        <dbReference type="EMBL" id="KAH9326666.1"/>
    </source>
</evidence>
<accession>A0AA38GQA0</accession>
<name>A0AA38GQA0_TAXCH</name>
<proteinExistence type="predicted"/>
<organism evidence="1 2">
    <name type="scientific">Taxus chinensis</name>
    <name type="common">Chinese yew</name>
    <name type="synonym">Taxus wallichiana var. chinensis</name>
    <dbReference type="NCBI Taxonomy" id="29808"/>
    <lineage>
        <taxon>Eukaryota</taxon>
        <taxon>Viridiplantae</taxon>
        <taxon>Streptophyta</taxon>
        <taxon>Embryophyta</taxon>
        <taxon>Tracheophyta</taxon>
        <taxon>Spermatophyta</taxon>
        <taxon>Pinopsida</taxon>
        <taxon>Pinidae</taxon>
        <taxon>Conifers II</taxon>
        <taxon>Cupressales</taxon>
        <taxon>Taxaceae</taxon>
        <taxon>Taxus</taxon>
    </lineage>
</organism>
<protein>
    <submittedName>
        <fullName evidence="1">Uncharacterized protein</fullName>
    </submittedName>
</protein>
<dbReference type="AlphaFoldDB" id="A0AA38GQA0"/>
<reference evidence="1 2" key="1">
    <citation type="journal article" date="2021" name="Nat. Plants">
        <title>The Taxus genome provides insights into paclitaxel biosynthesis.</title>
        <authorList>
            <person name="Xiong X."/>
            <person name="Gou J."/>
            <person name="Liao Q."/>
            <person name="Li Y."/>
            <person name="Zhou Q."/>
            <person name="Bi G."/>
            <person name="Li C."/>
            <person name="Du R."/>
            <person name="Wang X."/>
            <person name="Sun T."/>
            <person name="Guo L."/>
            <person name="Liang H."/>
            <person name="Lu P."/>
            <person name="Wu Y."/>
            <person name="Zhang Z."/>
            <person name="Ro D.K."/>
            <person name="Shang Y."/>
            <person name="Huang S."/>
            <person name="Yan J."/>
        </authorList>
    </citation>
    <scope>NUCLEOTIDE SEQUENCE [LARGE SCALE GENOMIC DNA]</scope>
    <source>
        <strain evidence="1">Ta-2019</strain>
    </source>
</reference>
<evidence type="ECO:0000313" key="2">
    <source>
        <dbReference type="Proteomes" id="UP000824469"/>
    </source>
</evidence>
<gene>
    <name evidence="1" type="ORF">KI387_006844</name>
</gene>
<feature type="non-terminal residue" evidence="1">
    <location>
        <position position="65"/>
    </location>
</feature>
<sequence>MLDLSDIPKGTKDNESVLDASYDGLNEDQYVFPAIDWSIAEKASITGRATQILARTKAWLISWGM</sequence>
<comment type="caution">
    <text evidence="1">The sequence shown here is derived from an EMBL/GenBank/DDBJ whole genome shotgun (WGS) entry which is preliminary data.</text>
</comment>
<keyword evidence="2" id="KW-1185">Reference proteome</keyword>
<dbReference type="Proteomes" id="UP000824469">
    <property type="component" value="Unassembled WGS sequence"/>
</dbReference>
<dbReference type="EMBL" id="JAHRHJ020000002">
    <property type="protein sequence ID" value="KAH9326666.1"/>
    <property type="molecule type" value="Genomic_DNA"/>
</dbReference>